<evidence type="ECO:0000313" key="3">
    <source>
        <dbReference type="Proteomes" id="UP000092321"/>
    </source>
</evidence>
<feature type="compositionally biased region" description="Basic and acidic residues" evidence="1">
    <location>
        <begin position="470"/>
        <end position="480"/>
    </location>
</feature>
<comment type="caution">
    <text evidence="2">The sequence shown here is derived from an EMBL/GenBank/DDBJ whole genome shotgun (WGS) entry which is preliminary data.</text>
</comment>
<feature type="compositionally biased region" description="Basic and acidic residues" evidence="1">
    <location>
        <begin position="55"/>
        <end position="65"/>
    </location>
</feature>
<evidence type="ECO:0000313" key="2">
    <source>
        <dbReference type="EMBL" id="OBA28152.1"/>
    </source>
</evidence>
<feature type="region of interest" description="Disordered" evidence="1">
    <location>
        <begin position="89"/>
        <end position="152"/>
    </location>
</feature>
<accession>A0A1B7THB9</accession>
<organism evidence="2 3">
    <name type="scientific">Hanseniaspora valbyensis NRRL Y-1626</name>
    <dbReference type="NCBI Taxonomy" id="766949"/>
    <lineage>
        <taxon>Eukaryota</taxon>
        <taxon>Fungi</taxon>
        <taxon>Dikarya</taxon>
        <taxon>Ascomycota</taxon>
        <taxon>Saccharomycotina</taxon>
        <taxon>Saccharomycetes</taxon>
        <taxon>Saccharomycodales</taxon>
        <taxon>Saccharomycodaceae</taxon>
        <taxon>Hanseniaspora</taxon>
    </lineage>
</organism>
<feature type="compositionally biased region" description="Acidic residues" evidence="1">
    <location>
        <begin position="329"/>
        <end position="352"/>
    </location>
</feature>
<feature type="compositionally biased region" description="Basic and acidic residues" evidence="1">
    <location>
        <begin position="119"/>
        <end position="143"/>
    </location>
</feature>
<keyword evidence="3" id="KW-1185">Reference proteome</keyword>
<feature type="region of interest" description="Disordered" evidence="1">
    <location>
        <begin position="52"/>
        <end position="76"/>
    </location>
</feature>
<feature type="region of interest" description="Disordered" evidence="1">
    <location>
        <begin position="430"/>
        <end position="480"/>
    </location>
</feature>
<dbReference type="EMBL" id="LXPE01000005">
    <property type="protein sequence ID" value="OBA28152.1"/>
    <property type="molecule type" value="Genomic_DNA"/>
</dbReference>
<gene>
    <name evidence="2" type="ORF">HANVADRAFT_51861</name>
</gene>
<name>A0A1B7THB9_9ASCO</name>
<dbReference type="OrthoDB" id="3973324at2759"/>
<dbReference type="Proteomes" id="UP000092321">
    <property type="component" value="Unassembled WGS sequence"/>
</dbReference>
<evidence type="ECO:0000256" key="1">
    <source>
        <dbReference type="SAM" id="MobiDB-lite"/>
    </source>
</evidence>
<sequence>MSDLTEKSNNKQTDSGVVTTTKNQYQILEIQSIEDENEKQNLIEMGIKCVTPGLPKEKLDDETKQQVKNVVDDQNGLIRERNKRTLKNIEEIVNDDDDDEEEEGDGDDENDYDGEDDKDNQHSSGEESKQNEVNKENESESKDSPNSNKKGSKFYNIKSIHRMHAPSPLNLKRQPSIFNKRIKTATDQTPQSSSKSKIMIKYTGYNQNLQTTPQQMTPEFSQQMALYQQQQLAMYQQQMNLQRSQQQQFMQANPQLYQHFYMNYMMMNPLNGTPIAYNQNMLQQFQGQQPFMNTKKEATSVQKRKEKNSLSKNKEQPEREKEDEKENEKEEEEEGIENNEKEAEEEELEEDGKDQPALNKTPESATENLHYEGMIRINYDNFQFEFETLIAQTVGKLPIQINELNKKKFLKICEKIWDESYWLMKKREQYSNPTPTGLNPVLDIQQRDEGEDEENGEEKVIANNESEISSQKEESSKDQE</sequence>
<feature type="compositionally biased region" description="Polar residues" evidence="1">
    <location>
        <begin position="10"/>
        <end position="21"/>
    </location>
</feature>
<reference evidence="3" key="1">
    <citation type="journal article" date="2016" name="Proc. Natl. Acad. Sci. U.S.A.">
        <title>Comparative genomics of biotechnologically important yeasts.</title>
        <authorList>
            <person name="Riley R."/>
            <person name="Haridas S."/>
            <person name="Wolfe K.H."/>
            <person name="Lopes M.R."/>
            <person name="Hittinger C.T."/>
            <person name="Goeker M."/>
            <person name="Salamov A.A."/>
            <person name="Wisecaver J.H."/>
            <person name="Long T.M."/>
            <person name="Calvey C.H."/>
            <person name="Aerts A.L."/>
            <person name="Barry K.W."/>
            <person name="Choi C."/>
            <person name="Clum A."/>
            <person name="Coughlan A.Y."/>
            <person name="Deshpande S."/>
            <person name="Douglass A.P."/>
            <person name="Hanson S.J."/>
            <person name="Klenk H.-P."/>
            <person name="LaButti K.M."/>
            <person name="Lapidus A."/>
            <person name="Lindquist E.A."/>
            <person name="Lipzen A.M."/>
            <person name="Meier-Kolthoff J.P."/>
            <person name="Ohm R.A."/>
            <person name="Otillar R.P."/>
            <person name="Pangilinan J.L."/>
            <person name="Peng Y."/>
            <person name="Rokas A."/>
            <person name="Rosa C.A."/>
            <person name="Scheuner C."/>
            <person name="Sibirny A.A."/>
            <person name="Slot J.C."/>
            <person name="Stielow J.B."/>
            <person name="Sun H."/>
            <person name="Kurtzman C.P."/>
            <person name="Blackwell M."/>
            <person name="Grigoriev I.V."/>
            <person name="Jeffries T.W."/>
        </authorList>
    </citation>
    <scope>NUCLEOTIDE SEQUENCE [LARGE SCALE GENOMIC DNA]</scope>
    <source>
        <strain evidence="3">NRRL Y-1626</strain>
    </source>
</reference>
<protein>
    <submittedName>
        <fullName evidence="2">Uncharacterized protein</fullName>
    </submittedName>
</protein>
<dbReference type="AlphaFoldDB" id="A0A1B7THB9"/>
<proteinExistence type="predicted"/>
<feature type="compositionally biased region" description="Basic and acidic residues" evidence="1">
    <location>
        <begin position="307"/>
        <end position="328"/>
    </location>
</feature>
<feature type="region of interest" description="Disordered" evidence="1">
    <location>
        <begin position="295"/>
        <end position="366"/>
    </location>
</feature>
<feature type="compositionally biased region" description="Acidic residues" evidence="1">
    <location>
        <begin position="92"/>
        <end position="118"/>
    </location>
</feature>
<feature type="region of interest" description="Disordered" evidence="1">
    <location>
        <begin position="1"/>
        <end position="21"/>
    </location>
</feature>